<keyword evidence="4" id="KW-0547">Nucleotide-binding</keyword>
<dbReference type="PANTHER" id="PTHR43014:SF5">
    <property type="entry name" value="GLUTATHIONE REDUCTASE (NADPH)"/>
    <property type="match status" value="1"/>
</dbReference>
<name>A0A377FVB2_9BACL</name>
<dbReference type="Gene3D" id="3.50.50.60">
    <property type="entry name" value="FAD/NAD(P)-binding domain"/>
    <property type="match status" value="2"/>
</dbReference>
<dbReference type="SUPFAM" id="SSF51905">
    <property type="entry name" value="FAD/NAD(P)-binding domain"/>
    <property type="match status" value="1"/>
</dbReference>
<evidence type="ECO:0000313" key="8">
    <source>
        <dbReference type="EMBL" id="STO08772.1"/>
    </source>
</evidence>
<dbReference type="GO" id="GO:0016152">
    <property type="term" value="F:mercury (II) reductase (NADP+) activity"/>
    <property type="evidence" value="ECO:0007669"/>
    <property type="project" value="UniProtKB-EC"/>
</dbReference>
<dbReference type="RefSeq" id="WP_029335663.1">
    <property type="nucleotide sequence ID" value="NZ_UGGP01000001.1"/>
</dbReference>
<feature type="binding site" evidence="4">
    <location>
        <position position="252"/>
    </location>
    <ligand>
        <name>NAD(+)</name>
        <dbReference type="ChEBI" id="CHEBI:57540"/>
    </ligand>
</feature>
<dbReference type="Gene3D" id="3.30.390.30">
    <property type="match status" value="1"/>
</dbReference>
<reference evidence="8 9" key="1">
    <citation type="submission" date="2018-06" db="EMBL/GenBank/DDBJ databases">
        <authorList>
            <consortium name="Pathogen Informatics"/>
            <person name="Doyle S."/>
        </authorList>
    </citation>
    <scope>NUCLEOTIDE SEQUENCE [LARGE SCALE GENOMIC DNA]</scope>
    <source>
        <strain evidence="8 9">NCTC13163</strain>
    </source>
</reference>
<dbReference type="STRING" id="1397694.GCA_000702585_02638"/>
<comment type="cofactor">
    <cofactor evidence="4">
        <name>FAD</name>
        <dbReference type="ChEBI" id="CHEBI:57692"/>
    </cofactor>
    <text evidence="4">Binds 1 FAD per subunit.</text>
</comment>
<dbReference type="OrthoDB" id="9800167at2"/>
<sequence length="437" mass="48076">MKRYDVIILGSGSAASQAANVLCDAGKQVAIVENWTFGGTCPQRGCDPKKMLAEGVELLTRVNQMKSLGVKGDITLDWSMFKRRLDEYRFAVPTTKTHNWKERGIDLFEGEPHFVDEDSIVIEGHEVSAHQFIIATGLIPRPLDIPGGDGAITSDDIFDLETLPEAITIVGAGYIAFEFAHILRRFGSRVTLLIRSRALKAFDRKIVKRLVDETIHIGIDVRYGVEPARLDGNVLTLSDDSTLEGVVLNASGRIPSIERLRLDAAGIDSDKDGIRVNEYLQTTNPFVYAAGDVSASDNPPLTPFAGQEGRIAALNLLRGNTRPFPERPAPTVVFTSPPIAKVGLTIDEAKAKGLDFECKDNDLSHFLTYERINDQTAFSRVLLSHDGHVLGAHLIGQHAPELINLFSFIIQNNISHQHVKHLQFAYPTSASDLSYLI</sequence>
<protein>
    <submittedName>
        <fullName evidence="8">Mercuric reductase</fullName>
        <ecNumber evidence="8">1.16.1.1</ecNumber>
    </submittedName>
</protein>
<gene>
    <name evidence="8" type="primary">merA_1</name>
    <name evidence="8" type="ORF">NCTC13163_02150</name>
</gene>
<dbReference type="InterPro" id="IPR023753">
    <property type="entry name" value="FAD/NAD-binding_dom"/>
</dbReference>
<dbReference type="InterPro" id="IPR036188">
    <property type="entry name" value="FAD/NAD-bd_sf"/>
</dbReference>
<dbReference type="InterPro" id="IPR004099">
    <property type="entry name" value="Pyr_nucl-diS_OxRdtase_dimer"/>
</dbReference>
<evidence type="ECO:0000256" key="3">
    <source>
        <dbReference type="ARBA" id="ARBA00022827"/>
    </source>
</evidence>
<feature type="domain" description="Pyridine nucleotide-disulphide oxidoreductase dimerisation" evidence="6">
    <location>
        <begin position="330"/>
        <end position="431"/>
    </location>
</feature>
<feature type="binding site" evidence="4">
    <location>
        <begin position="171"/>
        <end position="178"/>
    </location>
    <ligand>
        <name>NAD(+)</name>
        <dbReference type="ChEBI" id="CHEBI:57540"/>
    </ligand>
</feature>
<evidence type="ECO:0000256" key="5">
    <source>
        <dbReference type="PIRSR" id="PIRSR000350-4"/>
    </source>
</evidence>
<dbReference type="Proteomes" id="UP000254060">
    <property type="component" value="Unassembled WGS sequence"/>
</dbReference>
<dbReference type="PRINTS" id="PR00411">
    <property type="entry name" value="PNDRDTASEI"/>
</dbReference>
<dbReference type="EMBL" id="UGGP01000001">
    <property type="protein sequence ID" value="STO08772.1"/>
    <property type="molecule type" value="Genomic_DNA"/>
</dbReference>
<dbReference type="Pfam" id="PF02852">
    <property type="entry name" value="Pyr_redox_dim"/>
    <property type="match status" value="1"/>
</dbReference>
<dbReference type="SUPFAM" id="SSF55424">
    <property type="entry name" value="FAD/NAD-linked reductases, dimerisation (C-terminal) domain"/>
    <property type="match status" value="1"/>
</dbReference>
<dbReference type="AlphaFoldDB" id="A0A377FVB2"/>
<comment type="similarity">
    <text evidence="1">Belongs to the class-I pyridine nucleotide-disulfide oxidoreductase family.</text>
</comment>
<evidence type="ECO:0000259" key="6">
    <source>
        <dbReference type="Pfam" id="PF02852"/>
    </source>
</evidence>
<feature type="disulfide bond" description="Redox-active" evidence="5">
    <location>
        <begin position="41"/>
        <end position="46"/>
    </location>
</feature>
<dbReference type="GO" id="GO:0000166">
    <property type="term" value="F:nucleotide binding"/>
    <property type="evidence" value="ECO:0007669"/>
    <property type="project" value="UniProtKB-KW"/>
</dbReference>
<accession>A0A377FVB2</accession>
<dbReference type="PANTHER" id="PTHR43014">
    <property type="entry name" value="MERCURIC REDUCTASE"/>
    <property type="match status" value="1"/>
</dbReference>
<feature type="domain" description="FAD/NAD(P)-binding" evidence="7">
    <location>
        <begin position="4"/>
        <end position="309"/>
    </location>
</feature>
<evidence type="ECO:0000259" key="7">
    <source>
        <dbReference type="Pfam" id="PF07992"/>
    </source>
</evidence>
<evidence type="ECO:0000313" key="9">
    <source>
        <dbReference type="Proteomes" id="UP000254060"/>
    </source>
</evidence>
<dbReference type="PRINTS" id="PR00368">
    <property type="entry name" value="FADPNR"/>
</dbReference>
<dbReference type="InterPro" id="IPR016156">
    <property type="entry name" value="FAD/NAD-linked_Rdtase_dimer_sf"/>
</dbReference>
<feature type="binding site" evidence="4">
    <location>
        <position position="292"/>
    </location>
    <ligand>
        <name>FAD</name>
        <dbReference type="ChEBI" id="CHEBI:57692"/>
    </ligand>
</feature>
<dbReference type="PIRSF" id="PIRSF000350">
    <property type="entry name" value="Mercury_reductase_MerA"/>
    <property type="match status" value="1"/>
</dbReference>
<evidence type="ECO:0000256" key="4">
    <source>
        <dbReference type="PIRSR" id="PIRSR000350-3"/>
    </source>
</evidence>
<keyword evidence="3 4" id="KW-0274">FAD</keyword>
<proteinExistence type="inferred from homology"/>
<keyword evidence="4" id="KW-0520">NAD</keyword>
<organism evidence="8 9">
    <name type="scientific">Exiguobacterium aurantiacum</name>
    <dbReference type="NCBI Taxonomy" id="33987"/>
    <lineage>
        <taxon>Bacteria</taxon>
        <taxon>Bacillati</taxon>
        <taxon>Bacillota</taxon>
        <taxon>Bacilli</taxon>
        <taxon>Bacillales</taxon>
        <taxon>Bacillales Family XII. Incertae Sedis</taxon>
        <taxon>Exiguobacterium</taxon>
    </lineage>
</organism>
<keyword evidence="8" id="KW-0560">Oxidoreductase</keyword>
<dbReference type="Pfam" id="PF07992">
    <property type="entry name" value="Pyr_redox_2"/>
    <property type="match status" value="1"/>
</dbReference>
<evidence type="ECO:0000256" key="1">
    <source>
        <dbReference type="ARBA" id="ARBA00007532"/>
    </source>
</evidence>
<feature type="binding site" evidence="4">
    <location>
        <position position="50"/>
    </location>
    <ligand>
        <name>FAD</name>
        <dbReference type="ChEBI" id="CHEBI:57692"/>
    </ligand>
</feature>
<dbReference type="EC" id="1.16.1.1" evidence="8"/>
<dbReference type="InterPro" id="IPR001100">
    <property type="entry name" value="Pyr_nuc-diS_OxRdtase"/>
</dbReference>
<keyword evidence="2" id="KW-0285">Flavoprotein</keyword>
<evidence type="ECO:0000256" key="2">
    <source>
        <dbReference type="ARBA" id="ARBA00022630"/>
    </source>
</evidence>